<sequence length="104" mass="12263">MSWMSLFKSTHCMHYIHCFNLYILSQKENAVPLLLRGCWISFLEHPRCLHWDFLIIHKLSSSNKIFPEANSCLIVLRLPVHTEYESFKKYMTEGDLQARTFGVA</sequence>
<protein>
    <recommendedName>
        <fullName evidence="3">HECT domain-containing protein</fullName>
    </recommendedName>
</protein>
<proteinExistence type="predicted"/>
<organism evidence="1 2">
    <name type="scientific">Goodea atripinnis</name>
    <dbReference type="NCBI Taxonomy" id="208336"/>
    <lineage>
        <taxon>Eukaryota</taxon>
        <taxon>Metazoa</taxon>
        <taxon>Chordata</taxon>
        <taxon>Craniata</taxon>
        <taxon>Vertebrata</taxon>
        <taxon>Euteleostomi</taxon>
        <taxon>Actinopterygii</taxon>
        <taxon>Neopterygii</taxon>
        <taxon>Teleostei</taxon>
        <taxon>Neoteleostei</taxon>
        <taxon>Acanthomorphata</taxon>
        <taxon>Ovalentaria</taxon>
        <taxon>Atherinomorphae</taxon>
        <taxon>Cyprinodontiformes</taxon>
        <taxon>Goodeidae</taxon>
        <taxon>Goodea</taxon>
    </lineage>
</organism>
<dbReference type="Proteomes" id="UP001476798">
    <property type="component" value="Unassembled WGS sequence"/>
</dbReference>
<accession>A0ABV0NXB2</accession>
<evidence type="ECO:0000313" key="1">
    <source>
        <dbReference type="EMBL" id="MEQ2176071.1"/>
    </source>
</evidence>
<evidence type="ECO:0000313" key="2">
    <source>
        <dbReference type="Proteomes" id="UP001476798"/>
    </source>
</evidence>
<name>A0ABV0NXB2_9TELE</name>
<keyword evidence="2" id="KW-1185">Reference proteome</keyword>
<evidence type="ECO:0008006" key="3">
    <source>
        <dbReference type="Google" id="ProtNLM"/>
    </source>
</evidence>
<gene>
    <name evidence="1" type="ORF">GOODEAATRI_024345</name>
</gene>
<reference evidence="1 2" key="1">
    <citation type="submission" date="2021-06" db="EMBL/GenBank/DDBJ databases">
        <authorList>
            <person name="Palmer J.M."/>
        </authorList>
    </citation>
    <scope>NUCLEOTIDE SEQUENCE [LARGE SCALE GENOMIC DNA]</scope>
    <source>
        <strain evidence="1 2">GA_2019</strain>
        <tissue evidence="1">Muscle</tissue>
    </source>
</reference>
<dbReference type="EMBL" id="JAHRIO010052685">
    <property type="protein sequence ID" value="MEQ2176071.1"/>
    <property type="molecule type" value="Genomic_DNA"/>
</dbReference>
<comment type="caution">
    <text evidence="1">The sequence shown here is derived from an EMBL/GenBank/DDBJ whole genome shotgun (WGS) entry which is preliminary data.</text>
</comment>